<feature type="compositionally biased region" description="Basic residues" evidence="1">
    <location>
        <begin position="17"/>
        <end position="29"/>
    </location>
</feature>
<dbReference type="AlphaFoldDB" id="A0A4C1ZZD2"/>
<accession>A0A4C1ZZD2</accession>
<keyword evidence="3" id="KW-1185">Reference proteome</keyword>
<dbReference type="Proteomes" id="UP000299102">
    <property type="component" value="Unassembled WGS sequence"/>
</dbReference>
<proteinExistence type="predicted"/>
<protein>
    <submittedName>
        <fullName evidence="2">Uncharacterized protein</fullName>
    </submittedName>
</protein>
<sequence>MGKQGNFQRMSDEQQRDRHKATATGRHRSSTPPPFRSLRWTMERDTVREGKFGVNLAGRVQRDSRRVKATATVIELRGGGPLTDEPARHLSRDRAYVKVTMKEYNMHVLLVYGADGSELDSKTVEVFGYQSLSVLEYEVSEERVKPSRKNLNTVLEL</sequence>
<organism evidence="2 3">
    <name type="scientific">Eumeta variegata</name>
    <name type="common">Bagworm moth</name>
    <name type="synonym">Eumeta japonica</name>
    <dbReference type="NCBI Taxonomy" id="151549"/>
    <lineage>
        <taxon>Eukaryota</taxon>
        <taxon>Metazoa</taxon>
        <taxon>Ecdysozoa</taxon>
        <taxon>Arthropoda</taxon>
        <taxon>Hexapoda</taxon>
        <taxon>Insecta</taxon>
        <taxon>Pterygota</taxon>
        <taxon>Neoptera</taxon>
        <taxon>Endopterygota</taxon>
        <taxon>Lepidoptera</taxon>
        <taxon>Glossata</taxon>
        <taxon>Ditrysia</taxon>
        <taxon>Tineoidea</taxon>
        <taxon>Psychidae</taxon>
        <taxon>Oiketicinae</taxon>
        <taxon>Eumeta</taxon>
    </lineage>
</organism>
<dbReference type="EMBL" id="BGZK01002267">
    <property type="protein sequence ID" value="GBP92349.1"/>
    <property type="molecule type" value="Genomic_DNA"/>
</dbReference>
<evidence type="ECO:0000313" key="3">
    <source>
        <dbReference type="Proteomes" id="UP000299102"/>
    </source>
</evidence>
<reference evidence="2 3" key="1">
    <citation type="journal article" date="2019" name="Commun. Biol.">
        <title>The bagworm genome reveals a unique fibroin gene that provides high tensile strength.</title>
        <authorList>
            <person name="Kono N."/>
            <person name="Nakamura H."/>
            <person name="Ohtoshi R."/>
            <person name="Tomita M."/>
            <person name="Numata K."/>
            <person name="Arakawa K."/>
        </authorList>
    </citation>
    <scope>NUCLEOTIDE SEQUENCE [LARGE SCALE GENOMIC DNA]</scope>
</reference>
<gene>
    <name evidence="2" type="ORF">EVAR_65139_1</name>
</gene>
<evidence type="ECO:0000313" key="2">
    <source>
        <dbReference type="EMBL" id="GBP92349.1"/>
    </source>
</evidence>
<comment type="caution">
    <text evidence="2">The sequence shown here is derived from an EMBL/GenBank/DDBJ whole genome shotgun (WGS) entry which is preliminary data.</text>
</comment>
<feature type="region of interest" description="Disordered" evidence="1">
    <location>
        <begin position="1"/>
        <end position="37"/>
    </location>
</feature>
<evidence type="ECO:0000256" key="1">
    <source>
        <dbReference type="SAM" id="MobiDB-lite"/>
    </source>
</evidence>
<name>A0A4C1ZZD2_EUMVA</name>